<dbReference type="SMART" id="SM00409">
    <property type="entry name" value="IG"/>
    <property type="match status" value="2"/>
</dbReference>
<dbReference type="SUPFAM" id="SSF48726">
    <property type="entry name" value="Immunoglobulin"/>
    <property type="match status" value="2"/>
</dbReference>
<protein>
    <submittedName>
        <fullName evidence="3">Uncharacterized protein LOC117649194</fullName>
    </submittedName>
</protein>
<keyword evidence="2" id="KW-1185">Reference proteome</keyword>
<dbReference type="Gene3D" id="2.60.40.10">
    <property type="entry name" value="Immunoglobulins"/>
    <property type="match status" value="2"/>
</dbReference>
<dbReference type="InterPro" id="IPR003598">
    <property type="entry name" value="Ig_sub2"/>
</dbReference>
<dbReference type="OrthoDB" id="6377396at2759"/>
<sequence length="230" mass="24311">MRTWPIQVLTHGEMVFASSLRFSVWHGGGGDAWTLKLTGARPEDSGRYECQVNTDPKMSLGIALQVAEDIQDFPSDQQHVDAPAPTPDDGSAMLAGPRLVNRGTTVTFNCVADAPAPGDAAAANAATVEWLYNGQLMNVQSGRGGISVETERDDQKIRSRLTVASVSASDAGTYTCAPAGARPDSILLMVGDGERTEAMHRGACPRPAASQALAVVAVLATFLSWRLRAC</sequence>
<dbReference type="InterPro" id="IPR007110">
    <property type="entry name" value="Ig-like_dom"/>
</dbReference>
<evidence type="ECO:0000259" key="1">
    <source>
        <dbReference type="PROSITE" id="PS50835"/>
    </source>
</evidence>
<dbReference type="KEGG" id="tpal:117649194"/>
<evidence type="ECO:0000313" key="3">
    <source>
        <dbReference type="RefSeq" id="XP_034247595.1"/>
    </source>
</evidence>
<dbReference type="PANTHER" id="PTHR23279:SF41">
    <property type="entry name" value="DEFECTIVE PROBOSCIS EXTENSION RESPONSE 4-RELATED"/>
    <property type="match status" value="1"/>
</dbReference>
<name>A0A6P8ZA64_THRPL</name>
<dbReference type="InterPro" id="IPR013783">
    <property type="entry name" value="Ig-like_fold"/>
</dbReference>
<dbReference type="AlphaFoldDB" id="A0A6P8ZA64"/>
<dbReference type="InterPro" id="IPR003599">
    <property type="entry name" value="Ig_sub"/>
</dbReference>
<dbReference type="GO" id="GO:0050808">
    <property type="term" value="P:synapse organization"/>
    <property type="evidence" value="ECO:0007669"/>
    <property type="project" value="TreeGrafter"/>
</dbReference>
<dbReference type="SMART" id="SM00408">
    <property type="entry name" value="IGc2"/>
    <property type="match status" value="1"/>
</dbReference>
<reference evidence="3" key="1">
    <citation type="submission" date="2025-08" db="UniProtKB">
        <authorList>
            <consortium name="RefSeq"/>
        </authorList>
    </citation>
    <scope>IDENTIFICATION</scope>
    <source>
        <tissue evidence="3">Total insect</tissue>
    </source>
</reference>
<dbReference type="InterPro" id="IPR036179">
    <property type="entry name" value="Ig-like_dom_sf"/>
</dbReference>
<dbReference type="PROSITE" id="PS50835">
    <property type="entry name" value="IG_LIKE"/>
    <property type="match status" value="1"/>
</dbReference>
<dbReference type="PANTHER" id="PTHR23279">
    <property type="entry name" value="DEFECTIVE PROBOSCIS EXTENSION RESPONSE DPR -RELATED"/>
    <property type="match status" value="1"/>
</dbReference>
<dbReference type="Pfam" id="PF13927">
    <property type="entry name" value="Ig_3"/>
    <property type="match status" value="1"/>
</dbReference>
<dbReference type="InParanoid" id="A0A6P8ZA64"/>
<proteinExistence type="predicted"/>
<gene>
    <name evidence="3" type="primary">LOC117649194</name>
</gene>
<dbReference type="GeneID" id="117649194"/>
<feature type="domain" description="Ig-like" evidence="1">
    <location>
        <begin position="83"/>
        <end position="176"/>
    </location>
</feature>
<dbReference type="GO" id="GO:0032589">
    <property type="term" value="C:neuron projection membrane"/>
    <property type="evidence" value="ECO:0007669"/>
    <property type="project" value="TreeGrafter"/>
</dbReference>
<accession>A0A6P8ZA64</accession>
<dbReference type="InterPro" id="IPR037448">
    <property type="entry name" value="Zig-8"/>
</dbReference>
<dbReference type="RefSeq" id="XP_034247595.1">
    <property type="nucleotide sequence ID" value="XM_034391704.1"/>
</dbReference>
<evidence type="ECO:0000313" key="2">
    <source>
        <dbReference type="Proteomes" id="UP000515158"/>
    </source>
</evidence>
<dbReference type="Proteomes" id="UP000515158">
    <property type="component" value="Unplaced"/>
</dbReference>
<organism evidence="3">
    <name type="scientific">Thrips palmi</name>
    <name type="common">Melon thrips</name>
    <dbReference type="NCBI Taxonomy" id="161013"/>
    <lineage>
        <taxon>Eukaryota</taxon>
        <taxon>Metazoa</taxon>
        <taxon>Ecdysozoa</taxon>
        <taxon>Arthropoda</taxon>
        <taxon>Hexapoda</taxon>
        <taxon>Insecta</taxon>
        <taxon>Pterygota</taxon>
        <taxon>Neoptera</taxon>
        <taxon>Paraneoptera</taxon>
        <taxon>Thysanoptera</taxon>
        <taxon>Terebrantia</taxon>
        <taxon>Thripoidea</taxon>
        <taxon>Thripidae</taxon>
        <taxon>Thrips</taxon>
    </lineage>
</organism>